<dbReference type="Proteomes" id="UP001430356">
    <property type="component" value="Unassembled WGS sequence"/>
</dbReference>
<sequence length="336" mass="36725">MSHAVRDTAVFGVSAVGPSHDSHIGLHLHQSDVCDLHVETQGKWSGGSAEATPLQLSTDSVQLFARGDGSEPTEIVRGVVMDECDSSASGFQSRSGSFYASLMVAQQRRHQHHRHASELPLRLSPQSSRSGTTPSTASRDTESPLASHEDSQFSLSSSERDGTSLNPAQPPRTLQDLLAWRQDLLLARVNTQTPPLCTRCPGNTAASGAATQVCESQGEGHPLQQRPPTDSRTSPAVRVRAAVPTEQMDRDTVLRHLSENLSQHIAVPRRRREVADTSAMTEVERTRRAQQREALSDYIRLHDPALGQTVMNRILLVVVLLVMSYLLMELPFLLLG</sequence>
<keyword evidence="2" id="KW-1133">Transmembrane helix</keyword>
<evidence type="ECO:0000313" key="3">
    <source>
        <dbReference type="EMBL" id="KAK7198264.1"/>
    </source>
</evidence>
<name>A0AAW0EWX7_9TRYP</name>
<evidence type="ECO:0000256" key="2">
    <source>
        <dbReference type="SAM" id="Phobius"/>
    </source>
</evidence>
<proteinExistence type="predicted"/>
<feature type="compositionally biased region" description="Polar residues" evidence="1">
    <location>
        <begin position="152"/>
        <end position="167"/>
    </location>
</feature>
<dbReference type="EMBL" id="JAECZO010000140">
    <property type="protein sequence ID" value="KAK7198264.1"/>
    <property type="molecule type" value="Genomic_DNA"/>
</dbReference>
<feature type="compositionally biased region" description="Low complexity" evidence="1">
    <location>
        <begin position="118"/>
        <end position="130"/>
    </location>
</feature>
<feature type="transmembrane region" description="Helical" evidence="2">
    <location>
        <begin position="314"/>
        <end position="335"/>
    </location>
</feature>
<gene>
    <name evidence="3" type="ORF">NESM_000783900</name>
</gene>
<reference evidence="3 4" key="1">
    <citation type="journal article" date="2021" name="MBio">
        <title>A New Model Trypanosomatid, Novymonas esmeraldas: Genomic Perception of Its 'Candidatus Pandoraea novymonadis' Endosymbiont.</title>
        <authorList>
            <person name="Zakharova A."/>
            <person name="Saura A."/>
            <person name="Butenko A."/>
            <person name="Podesvova L."/>
            <person name="Warmusova S."/>
            <person name="Kostygov A.Y."/>
            <person name="Nenarokova A."/>
            <person name="Lukes J."/>
            <person name="Opperdoes F.R."/>
            <person name="Yurchenko V."/>
        </authorList>
    </citation>
    <scope>NUCLEOTIDE SEQUENCE [LARGE SCALE GENOMIC DNA]</scope>
    <source>
        <strain evidence="3 4">E262AT.01</strain>
    </source>
</reference>
<dbReference type="AlphaFoldDB" id="A0AAW0EWX7"/>
<accession>A0AAW0EWX7</accession>
<comment type="caution">
    <text evidence="3">The sequence shown here is derived from an EMBL/GenBank/DDBJ whole genome shotgun (WGS) entry which is preliminary data.</text>
</comment>
<protein>
    <submittedName>
        <fullName evidence="3">Uncharacterized protein</fullName>
    </submittedName>
</protein>
<feature type="region of interest" description="Disordered" evidence="1">
    <location>
        <begin position="105"/>
        <end position="171"/>
    </location>
</feature>
<organism evidence="3 4">
    <name type="scientific">Novymonas esmeraldas</name>
    <dbReference type="NCBI Taxonomy" id="1808958"/>
    <lineage>
        <taxon>Eukaryota</taxon>
        <taxon>Discoba</taxon>
        <taxon>Euglenozoa</taxon>
        <taxon>Kinetoplastea</taxon>
        <taxon>Metakinetoplastina</taxon>
        <taxon>Trypanosomatida</taxon>
        <taxon>Trypanosomatidae</taxon>
        <taxon>Novymonas</taxon>
    </lineage>
</organism>
<keyword evidence="4" id="KW-1185">Reference proteome</keyword>
<keyword evidence="2" id="KW-0472">Membrane</keyword>
<evidence type="ECO:0000313" key="4">
    <source>
        <dbReference type="Proteomes" id="UP001430356"/>
    </source>
</evidence>
<evidence type="ECO:0000256" key="1">
    <source>
        <dbReference type="SAM" id="MobiDB-lite"/>
    </source>
</evidence>
<feature type="compositionally biased region" description="Basic and acidic residues" evidence="1">
    <location>
        <begin position="139"/>
        <end position="151"/>
    </location>
</feature>
<keyword evidence="2" id="KW-0812">Transmembrane</keyword>
<feature type="region of interest" description="Disordered" evidence="1">
    <location>
        <begin position="211"/>
        <end position="235"/>
    </location>
</feature>